<dbReference type="InterPro" id="IPR050979">
    <property type="entry name" value="LD-transpeptidase"/>
</dbReference>
<dbReference type="PANTHER" id="PTHR30582">
    <property type="entry name" value="L,D-TRANSPEPTIDASE"/>
    <property type="match status" value="1"/>
</dbReference>
<evidence type="ECO:0000256" key="8">
    <source>
        <dbReference type="ARBA" id="ARBA00023139"/>
    </source>
</evidence>
<keyword evidence="7" id="KW-0472">Membrane</keyword>
<dbReference type="Gene3D" id="2.60.40.3710">
    <property type="match status" value="1"/>
</dbReference>
<dbReference type="GO" id="GO:0071972">
    <property type="term" value="F:peptidoglycan L,D-transpeptidase activity"/>
    <property type="evidence" value="ECO:0007669"/>
    <property type="project" value="TreeGrafter"/>
</dbReference>
<comment type="caution">
    <text evidence="15">The sequence shown here is derived from an EMBL/GenBank/DDBJ whole genome shotgun (WGS) entry which is preliminary data.</text>
</comment>
<keyword evidence="3" id="KW-0808">Transferase</keyword>
<evidence type="ECO:0000256" key="1">
    <source>
        <dbReference type="ARBA" id="ARBA00004752"/>
    </source>
</evidence>
<dbReference type="InterPro" id="IPR038063">
    <property type="entry name" value="Transpep_catalytic_dom"/>
</dbReference>
<dbReference type="Pfam" id="PF03734">
    <property type="entry name" value="YkuD"/>
    <property type="match status" value="1"/>
</dbReference>
<dbReference type="InterPro" id="IPR041280">
    <property type="entry name" value="Big_10"/>
</dbReference>
<evidence type="ECO:0000256" key="12">
    <source>
        <dbReference type="ARBA" id="ARBA00060592"/>
    </source>
</evidence>
<keyword evidence="10" id="KW-0012">Acyltransferase</keyword>
<keyword evidence="8" id="KW-0564">Palmitate</keyword>
<feature type="domain" description="L,D-TPase catalytic" evidence="14">
    <location>
        <begin position="245"/>
        <end position="375"/>
    </location>
</feature>
<evidence type="ECO:0000256" key="13">
    <source>
        <dbReference type="PROSITE-ProRule" id="PRU01373"/>
    </source>
</evidence>
<dbReference type="PROSITE" id="PS52029">
    <property type="entry name" value="LD_TPASE"/>
    <property type="match status" value="1"/>
</dbReference>
<organism evidence="15 16">
    <name type="scientific">Streptomyces palmae</name>
    <dbReference type="NCBI Taxonomy" id="1701085"/>
    <lineage>
        <taxon>Bacteria</taxon>
        <taxon>Bacillati</taxon>
        <taxon>Actinomycetota</taxon>
        <taxon>Actinomycetes</taxon>
        <taxon>Kitasatosporales</taxon>
        <taxon>Streptomycetaceae</taxon>
        <taxon>Streptomyces</taxon>
    </lineage>
</organism>
<dbReference type="OrthoDB" id="5242354at2"/>
<dbReference type="GO" id="GO:0016746">
    <property type="term" value="F:acyltransferase activity"/>
    <property type="evidence" value="ECO:0007669"/>
    <property type="project" value="UniProtKB-KW"/>
</dbReference>
<dbReference type="GO" id="GO:0008360">
    <property type="term" value="P:regulation of cell shape"/>
    <property type="evidence" value="ECO:0007669"/>
    <property type="project" value="UniProtKB-UniRule"/>
</dbReference>
<dbReference type="GO" id="GO:0018104">
    <property type="term" value="P:peptidoglycan-protein cross-linking"/>
    <property type="evidence" value="ECO:0007669"/>
    <property type="project" value="TreeGrafter"/>
</dbReference>
<dbReference type="Proteomes" id="UP000297948">
    <property type="component" value="Unassembled WGS sequence"/>
</dbReference>
<sequence length="414" mass="45624">MTKRSGRGPWTGTGRRTAAAGAVLLSLASCGLDRIGSDDAPRPTVEAIRITPHNGARGVRPEGRLSVTAPGGRLERVRVTRTDDVGERTVLAGRLSPDGHDWRPTEPRLTLAARYAVDAVAVDERGRRAARHTTFTTYVPRHRFIGYFTPEHGSTVGTGMIVTFGFNRPILDRAAVERGIRVTARPRTEIAPHWFGNRRLDYRPRGYWRPGTRVTLDLRLRDVRSGPDSYGIQHRKVTFTVGRSQVSTVDAARQKMTVRRDGRTVAQLPVTTGAPGHETYNGRMVVMERLAKTRMNGSTVGFGGEYDIADVPHALRLTSSGTFLHGNYWAEPRIFGATKSSHGCIGLRDVRGGSRRTPAGWFYQRSLIGDVVEVVNSRERRVAPDNGLSGWNMPWAAWRAGSALHRPSRSAAGH</sequence>
<dbReference type="SUPFAM" id="SSF141523">
    <property type="entry name" value="L,D-transpeptidase catalytic domain-like"/>
    <property type="match status" value="1"/>
</dbReference>
<dbReference type="PANTHER" id="PTHR30582:SF2">
    <property type="entry name" value="L,D-TRANSPEPTIDASE YCIB-RELATED"/>
    <property type="match status" value="1"/>
</dbReference>
<reference evidence="15 16" key="1">
    <citation type="submission" date="2019-03" db="EMBL/GenBank/DDBJ databases">
        <authorList>
            <person name="Gonzalez-Pimentel J.L."/>
        </authorList>
    </citation>
    <scope>NUCLEOTIDE SEQUENCE [LARGE SCALE GENOMIC DNA]</scope>
    <source>
        <strain evidence="15 16">JCM 31289</strain>
    </source>
</reference>
<keyword evidence="6 13" id="KW-0573">Peptidoglycan synthesis</keyword>
<dbReference type="PROSITE" id="PS51257">
    <property type="entry name" value="PROKAR_LIPOPROTEIN"/>
    <property type="match status" value="1"/>
</dbReference>
<dbReference type="GO" id="GO:0071555">
    <property type="term" value="P:cell wall organization"/>
    <property type="evidence" value="ECO:0007669"/>
    <property type="project" value="UniProtKB-UniRule"/>
</dbReference>
<proteinExistence type="predicted"/>
<protein>
    <recommendedName>
        <fullName evidence="14">L,D-TPase catalytic domain-containing protein</fullName>
    </recommendedName>
</protein>
<evidence type="ECO:0000256" key="3">
    <source>
        <dbReference type="ARBA" id="ARBA00022679"/>
    </source>
</evidence>
<dbReference type="EMBL" id="SRID01000648">
    <property type="protein sequence ID" value="TGA83766.1"/>
    <property type="molecule type" value="Genomic_DNA"/>
</dbReference>
<dbReference type="RefSeq" id="WP_135342555.1">
    <property type="nucleotide sequence ID" value="NZ_JBHLTX010000026.1"/>
</dbReference>
<keyword evidence="4" id="KW-0732">Signal</keyword>
<evidence type="ECO:0000313" key="16">
    <source>
        <dbReference type="Proteomes" id="UP000297948"/>
    </source>
</evidence>
<comment type="pathway">
    <text evidence="1 13">Cell wall biogenesis; peptidoglycan biosynthesis.</text>
</comment>
<evidence type="ECO:0000256" key="7">
    <source>
        <dbReference type="ARBA" id="ARBA00023136"/>
    </source>
</evidence>
<dbReference type="AlphaFoldDB" id="A0A4Z0FPV3"/>
<feature type="active site" description="Nucleophile" evidence="13">
    <location>
        <position position="344"/>
    </location>
</feature>
<evidence type="ECO:0000259" key="14">
    <source>
        <dbReference type="PROSITE" id="PS52029"/>
    </source>
</evidence>
<dbReference type="Gene3D" id="2.40.440.10">
    <property type="entry name" value="L,D-transpeptidase catalytic domain-like"/>
    <property type="match status" value="1"/>
</dbReference>
<evidence type="ECO:0000256" key="2">
    <source>
        <dbReference type="ARBA" id="ARBA00022475"/>
    </source>
</evidence>
<dbReference type="CDD" id="cd16913">
    <property type="entry name" value="YkuD_like"/>
    <property type="match status" value="1"/>
</dbReference>
<keyword evidence="11 13" id="KW-0961">Cell wall biogenesis/degradation</keyword>
<accession>A0A4Z0FPV3</accession>
<comment type="pathway">
    <text evidence="12">Glycan biosynthesis.</text>
</comment>
<dbReference type="Gene3D" id="2.60.40.3780">
    <property type="match status" value="1"/>
</dbReference>
<keyword evidence="5 13" id="KW-0133">Cell shape</keyword>
<dbReference type="GO" id="GO:0005576">
    <property type="term" value="C:extracellular region"/>
    <property type="evidence" value="ECO:0007669"/>
    <property type="project" value="TreeGrafter"/>
</dbReference>
<evidence type="ECO:0000256" key="10">
    <source>
        <dbReference type="ARBA" id="ARBA00023315"/>
    </source>
</evidence>
<feature type="active site" description="Proton donor/acceptor" evidence="13">
    <location>
        <position position="325"/>
    </location>
</feature>
<evidence type="ECO:0000256" key="6">
    <source>
        <dbReference type="ARBA" id="ARBA00022984"/>
    </source>
</evidence>
<name>A0A4Z0FPV3_9ACTN</name>
<dbReference type="FunFam" id="2.40.440.10:FF:000005">
    <property type="entry name" value="L,D-transpeptidase 2"/>
    <property type="match status" value="1"/>
</dbReference>
<dbReference type="UniPathway" id="UPA00219"/>
<evidence type="ECO:0000256" key="4">
    <source>
        <dbReference type="ARBA" id="ARBA00022729"/>
    </source>
</evidence>
<gene>
    <name evidence="15" type="ORF">E4099_31795</name>
</gene>
<evidence type="ECO:0000256" key="11">
    <source>
        <dbReference type="ARBA" id="ARBA00023316"/>
    </source>
</evidence>
<keyword evidence="16" id="KW-1185">Reference proteome</keyword>
<dbReference type="Pfam" id="PF17964">
    <property type="entry name" value="Big_10"/>
    <property type="match status" value="1"/>
</dbReference>
<evidence type="ECO:0000256" key="9">
    <source>
        <dbReference type="ARBA" id="ARBA00023288"/>
    </source>
</evidence>
<keyword evidence="2" id="KW-1003">Cell membrane</keyword>
<keyword evidence="9" id="KW-0449">Lipoprotein</keyword>
<evidence type="ECO:0000256" key="5">
    <source>
        <dbReference type="ARBA" id="ARBA00022960"/>
    </source>
</evidence>
<evidence type="ECO:0000313" key="15">
    <source>
        <dbReference type="EMBL" id="TGA83766.1"/>
    </source>
</evidence>
<dbReference type="InterPro" id="IPR005490">
    <property type="entry name" value="LD_TPept_cat_dom"/>
</dbReference>